<comment type="cofactor">
    <cofactor evidence="18">
        <name>Mg(2+)</name>
        <dbReference type="ChEBI" id="CHEBI:18420"/>
    </cofactor>
    <text evidence="18">Binds 1 Mg(2+) ion per subunit.</text>
</comment>
<keyword evidence="9 18" id="KW-0460">Magnesium</keyword>
<keyword evidence="14 18" id="KW-0961">Cell wall biogenesis/degradation</keyword>
<keyword evidence="13 18" id="KW-0012">Acyltransferase</keyword>
<dbReference type="GO" id="GO:0000902">
    <property type="term" value="P:cell morphogenesis"/>
    <property type="evidence" value="ECO:0007669"/>
    <property type="project" value="UniProtKB-UniRule"/>
</dbReference>
<dbReference type="Proteomes" id="UP000009885">
    <property type="component" value="Unassembled WGS sequence"/>
</dbReference>
<name>K9AXA2_9STAP</name>
<evidence type="ECO:0000256" key="5">
    <source>
        <dbReference type="ARBA" id="ARBA00022679"/>
    </source>
</evidence>
<dbReference type="CDD" id="cd03353">
    <property type="entry name" value="LbH_GlmU_C"/>
    <property type="match status" value="1"/>
</dbReference>
<dbReference type="InterPro" id="IPR056729">
    <property type="entry name" value="GMPPB_C"/>
</dbReference>
<dbReference type="GO" id="GO:0019134">
    <property type="term" value="F:glucosamine-1-phosphate N-acetyltransferase activity"/>
    <property type="evidence" value="ECO:0007669"/>
    <property type="project" value="UniProtKB-UniRule"/>
</dbReference>
<comment type="pathway">
    <text evidence="18">Nucleotide-sugar biosynthesis; UDP-N-acetyl-alpha-D-glucosamine biosynthesis; UDP-N-acetyl-alpha-D-glucosamine from N-acetyl-alpha-D-glucosamine 1-phosphate: step 1/1.</text>
</comment>
<evidence type="ECO:0000256" key="1">
    <source>
        <dbReference type="ARBA" id="ARBA00004496"/>
    </source>
</evidence>
<dbReference type="GO" id="GO:0009245">
    <property type="term" value="P:lipid A biosynthetic process"/>
    <property type="evidence" value="ECO:0007669"/>
    <property type="project" value="UniProtKB-UniRule"/>
</dbReference>
<dbReference type="PANTHER" id="PTHR43584">
    <property type="entry name" value="NUCLEOTIDYL TRANSFERASE"/>
    <property type="match status" value="1"/>
</dbReference>
<reference evidence="21 22" key="1">
    <citation type="journal article" date="2013" name="Genome Announc.">
        <title>Genome Sequence of Staphylococcus massiliensis Strain S46, Isolated from the Surface of Healthy Human Skin.</title>
        <authorList>
            <person name="Srivastav R."/>
            <person name="Singh A."/>
            <person name="Jangir P.K."/>
            <person name="Kumari C."/>
            <person name="Muduli S."/>
            <person name="Sharma R."/>
        </authorList>
    </citation>
    <scope>NUCLEOTIDE SEQUENCE [LARGE SCALE GENOMIC DNA]</scope>
    <source>
        <strain evidence="21 22">S46</strain>
    </source>
</reference>
<feature type="binding site" evidence="18">
    <location>
        <position position="404"/>
    </location>
    <ligand>
        <name>UDP-N-acetyl-alpha-D-glucosamine</name>
        <dbReference type="ChEBI" id="CHEBI:57705"/>
    </ligand>
</feature>
<dbReference type="PANTHER" id="PTHR43584:SF3">
    <property type="entry name" value="BIFUNCTIONAL PROTEIN GLMU"/>
    <property type="match status" value="1"/>
</dbReference>
<evidence type="ECO:0000256" key="17">
    <source>
        <dbReference type="ARBA" id="ARBA00049628"/>
    </source>
</evidence>
<evidence type="ECO:0000256" key="6">
    <source>
        <dbReference type="ARBA" id="ARBA00022695"/>
    </source>
</evidence>
<dbReference type="eggNOG" id="COG1207">
    <property type="taxonomic scope" value="Bacteria"/>
</dbReference>
<dbReference type="InterPro" id="IPR001451">
    <property type="entry name" value="Hexapep"/>
</dbReference>
<dbReference type="InterPro" id="IPR005882">
    <property type="entry name" value="Bifunctional_GlmU"/>
</dbReference>
<keyword evidence="10 18" id="KW-0133">Cell shape</keyword>
<comment type="caution">
    <text evidence="21">The sequence shown here is derived from an EMBL/GenBank/DDBJ whole genome shotgun (WGS) entry which is preliminary data.</text>
</comment>
<dbReference type="GO" id="GO:0000287">
    <property type="term" value="F:magnesium ion binding"/>
    <property type="evidence" value="ECO:0007669"/>
    <property type="project" value="UniProtKB-UniRule"/>
</dbReference>
<dbReference type="InterPro" id="IPR011004">
    <property type="entry name" value="Trimer_LpxA-like_sf"/>
</dbReference>
<evidence type="ECO:0000256" key="13">
    <source>
        <dbReference type="ARBA" id="ARBA00023315"/>
    </source>
</evidence>
<feature type="region of interest" description="N-acetyltransferase" evidence="18">
    <location>
        <begin position="279"/>
        <end position="481"/>
    </location>
</feature>
<comment type="function">
    <text evidence="17 18">Catalyzes the last two sequential reactions in the de novo biosynthetic pathway for UDP-N-acetylglucosamine (UDP-GlcNAc). The C-terminal domain catalyzes the transfer of acetyl group from acetyl coenzyme A to glucosamine-1-phosphate (GlcN-1-P) to produce N-acetylglucosamine-1-phosphate (GlcNAc-1-P), which is converted into UDP-GlcNAc by the transfer of uridine 5-monophosphate (from uridine 5-triphosphate), a reaction catalyzed by the N-terminal domain.</text>
</comment>
<dbReference type="EC" id="2.7.7.23" evidence="18"/>
<comment type="similarity">
    <text evidence="3 18">In the N-terminal section; belongs to the N-acetylglucosamine-1-phosphate uridyltransferase family.</text>
</comment>
<dbReference type="GO" id="GO:0008360">
    <property type="term" value="P:regulation of cell shape"/>
    <property type="evidence" value="ECO:0007669"/>
    <property type="project" value="UniProtKB-KW"/>
</dbReference>
<evidence type="ECO:0000259" key="20">
    <source>
        <dbReference type="Pfam" id="PF25087"/>
    </source>
</evidence>
<feature type="binding site" evidence="18">
    <location>
        <begin position="413"/>
        <end position="414"/>
    </location>
    <ligand>
        <name>acetyl-CoA</name>
        <dbReference type="ChEBI" id="CHEBI:57288"/>
    </ligand>
</feature>
<comment type="catalytic activity">
    <reaction evidence="15 18">
        <text>alpha-D-glucosamine 1-phosphate + acetyl-CoA = N-acetyl-alpha-D-glucosamine 1-phosphate + CoA + H(+)</text>
        <dbReference type="Rhea" id="RHEA:13725"/>
        <dbReference type="ChEBI" id="CHEBI:15378"/>
        <dbReference type="ChEBI" id="CHEBI:57287"/>
        <dbReference type="ChEBI" id="CHEBI:57288"/>
        <dbReference type="ChEBI" id="CHEBI:57776"/>
        <dbReference type="ChEBI" id="CHEBI:58516"/>
        <dbReference type="EC" id="2.3.1.157"/>
    </reaction>
</comment>
<comment type="catalytic activity">
    <reaction evidence="16 18">
        <text>N-acetyl-alpha-D-glucosamine 1-phosphate + UTP + H(+) = UDP-N-acetyl-alpha-D-glucosamine + diphosphate</text>
        <dbReference type="Rhea" id="RHEA:13509"/>
        <dbReference type="ChEBI" id="CHEBI:15378"/>
        <dbReference type="ChEBI" id="CHEBI:33019"/>
        <dbReference type="ChEBI" id="CHEBI:46398"/>
        <dbReference type="ChEBI" id="CHEBI:57705"/>
        <dbReference type="ChEBI" id="CHEBI:57776"/>
        <dbReference type="EC" id="2.7.7.23"/>
    </reaction>
</comment>
<dbReference type="RefSeq" id="WP_009384570.1">
    <property type="nucleotide sequence ID" value="NZ_AMSQ01000020.1"/>
</dbReference>
<dbReference type="InterPro" id="IPR050065">
    <property type="entry name" value="GlmU-like"/>
</dbReference>
<dbReference type="GO" id="GO:0009252">
    <property type="term" value="P:peptidoglycan biosynthetic process"/>
    <property type="evidence" value="ECO:0007669"/>
    <property type="project" value="UniProtKB-UniRule"/>
</dbReference>
<evidence type="ECO:0000313" key="22">
    <source>
        <dbReference type="Proteomes" id="UP000009885"/>
    </source>
</evidence>
<dbReference type="Pfam" id="PF12804">
    <property type="entry name" value="NTP_transf_3"/>
    <property type="match status" value="1"/>
</dbReference>
<dbReference type="SUPFAM" id="SSF51161">
    <property type="entry name" value="Trimeric LpxA-like enzymes"/>
    <property type="match status" value="1"/>
</dbReference>
<dbReference type="UniPathway" id="UPA00973"/>
<comment type="similarity">
    <text evidence="2 18">In the C-terminal section; belongs to the transferase hexapeptide repeat family.</text>
</comment>
<feature type="binding site" evidence="18">
    <location>
        <position position="393"/>
    </location>
    <ligand>
        <name>UDP-N-acetyl-alpha-D-glucosamine</name>
        <dbReference type="ChEBI" id="CHEBI:57705"/>
    </ligand>
</feature>
<feature type="region of interest" description="Pyrophosphorylase" evidence="18">
    <location>
        <begin position="1"/>
        <end position="257"/>
    </location>
</feature>
<keyword evidence="22" id="KW-1185">Reference proteome</keyword>
<keyword evidence="12 18" id="KW-0511">Multifunctional enzyme</keyword>
<sequence length="481" mass="52777">MQKNAVILATDKSEKMKSKKQDVLHKVAGKTMIEHVVGQVKQLELDNIVTVVDKEDDKVQEIVQDACLYAQGSSNDNVLSNLNETKANLKDQSGMTLIVSGNAPLLTKETLKAMMAFHEQEESDATILTTVSGTTEYKTRYVYRDEHGMFEAIKPVGKRDAFYQSEVDYDEIEDELGLSQDEVDAYVDLGLDEEDGDAGVYVFNTEKLIELLEQVNFDNETHECDIYELVNNLKDKDGKVSTMDIDDFLEPLNITQRSFIGLAEKELQLRINHYHLNNGVTIVDTDTTYIGPDVTIGMDTIIEPGAKIMGQTVIGEDVVIGQYSEITNSEIKDGAQIKHSVVTDAIIGEKSKIGPFAQLRPGTNLGQEVKIGNFVETKKATLDDGAKVSHLSYIGDAEIGARTNIGCGSITVNYDGVNKFKTIVGKDAFIGCNTNLVAPVSVGDNTLIAAGSTITDDVPQDSLALARSRQTTKDGYLKDRK</sequence>
<dbReference type="HAMAP" id="MF_01631">
    <property type="entry name" value="GlmU"/>
    <property type="match status" value="1"/>
</dbReference>
<feature type="binding site" evidence="18">
    <location>
        <position position="378"/>
    </location>
    <ligand>
        <name>UDP-N-acetyl-alpha-D-glucosamine</name>
        <dbReference type="ChEBI" id="CHEBI:57705"/>
    </ligand>
</feature>
<proteinExistence type="inferred from homology"/>
<dbReference type="InterPro" id="IPR038009">
    <property type="entry name" value="GlmU_C_LbH"/>
</dbReference>
<evidence type="ECO:0000256" key="3">
    <source>
        <dbReference type="ARBA" id="ARBA00007947"/>
    </source>
</evidence>
<dbReference type="STRING" id="1229783.C273_09969"/>
<dbReference type="GO" id="GO:0071555">
    <property type="term" value="P:cell wall organization"/>
    <property type="evidence" value="ECO:0007669"/>
    <property type="project" value="UniProtKB-KW"/>
</dbReference>
<gene>
    <name evidence="18 21" type="primary">glmU</name>
    <name evidence="21" type="ORF">C273_09969</name>
</gene>
<keyword evidence="8 18" id="KW-0677">Repeat</keyword>
<dbReference type="Gene3D" id="3.90.550.10">
    <property type="entry name" value="Spore Coat Polysaccharide Biosynthesis Protein SpsA, Chain A"/>
    <property type="match status" value="1"/>
</dbReference>
<dbReference type="EC" id="2.3.1.157" evidence="18"/>
<keyword evidence="6 18" id="KW-0548">Nucleotidyltransferase</keyword>
<keyword evidence="11 18" id="KW-0573">Peptidoglycan synthesis</keyword>
<comment type="subunit">
    <text evidence="18">Homotrimer.</text>
</comment>
<dbReference type="OrthoDB" id="9775031at2"/>
<evidence type="ECO:0000256" key="4">
    <source>
        <dbReference type="ARBA" id="ARBA00022490"/>
    </source>
</evidence>
<comment type="caution">
    <text evidence="18">Lacks conserved residue(s) required for the propagation of feature annotation.</text>
</comment>
<evidence type="ECO:0000256" key="9">
    <source>
        <dbReference type="ARBA" id="ARBA00022842"/>
    </source>
</evidence>
<dbReference type="Pfam" id="PF25087">
    <property type="entry name" value="GMPPB_C"/>
    <property type="match status" value="1"/>
</dbReference>
<evidence type="ECO:0000256" key="11">
    <source>
        <dbReference type="ARBA" id="ARBA00022984"/>
    </source>
</evidence>
<dbReference type="InterPro" id="IPR029044">
    <property type="entry name" value="Nucleotide-diphossugar_trans"/>
</dbReference>
<feature type="domain" description="MobA-like NTP transferase" evidence="19">
    <location>
        <begin position="5"/>
        <end position="136"/>
    </location>
</feature>
<dbReference type="Pfam" id="PF00132">
    <property type="entry name" value="Hexapep"/>
    <property type="match status" value="1"/>
</dbReference>
<evidence type="ECO:0000256" key="18">
    <source>
        <dbReference type="HAMAP-Rule" id="MF_01631"/>
    </source>
</evidence>
<evidence type="ECO:0000256" key="16">
    <source>
        <dbReference type="ARBA" id="ARBA00048493"/>
    </source>
</evidence>
<organism evidence="21 22">
    <name type="scientific">Staphylococcus massiliensis S46</name>
    <dbReference type="NCBI Taxonomy" id="1229783"/>
    <lineage>
        <taxon>Bacteria</taxon>
        <taxon>Bacillati</taxon>
        <taxon>Bacillota</taxon>
        <taxon>Bacilli</taxon>
        <taxon>Bacillales</taxon>
        <taxon>Staphylococcaceae</taxon>
        <taxon>Staphylococcus</taxon>
    </lineage>
</organism>
<dbReference type="SUPFAM" id="SSF53448">
    <property type="entry name" value="Nucleotide-diphospho-sugar transferases"/>
    <property type="match status" value="1"/>
</dbReference>
<comment type="subcellular location">
    <subcellularLocation>
        <location evidence="1 18">Cytoplasm</location>
    </subcellularLocation>
</comment>
<feature type="active site" description="Proton acceptor" evidence="18">
    <location>
        <position position="390"/>
    </location>
</feature>
<protein>
    <recommendedName>
        <fullName evidence="18">Bifunctional protein GlmU</fullName>
    </recommendedName>
    <domain>
        <recommendedName>
            <fullName evidence="18">UDP-N-acetylglucosamine pyrophosphorylase</fullName>
            <ecNumber evidence="18">2.7.7.23</ecNumber>
        </recommendedName>
        <alternativeName>
            <fullName evidence="18">N-acetylglucosamine-1-phosphate uridyltransferase</fullName>
        </alternativeName>
    </domain>
    <domain>
        <recommendedName>
            <fullName evidence="18">Glucosamine-1-phosphate N-acetyltransferase</fullName>
            <ecNumber evidence="18">2.3.1.157</ecNumber>
        </recommendedName>
    </domain>
</protein>
<dbReference type="GO" id="GO:0005737">
    <property type="term" value="C:cytoplasm"/>
    <property type="evidence" value="ECO:0007669"/>
    <property type="project" value="UniProtKB-SubCell"/>
</dbReference>
<comment type="pathway">
    <text evidence="18">Bacterial outer membrane biogenesis; LPS lipid A biosynthesis.</text>
</comment>
<accession>K9AXA2</accession>
<feature type="binding site" evidence="18">
    <location>
        <position position="467"/>
    </location>
    <ligand>
        <name>acetyl-CoA</name>
        <dbReference type="ChEBI" id="CHEBI:57288"/>
    </ligand>
</feature>
<dbReference type="InterPro" id="IPR018357">
    <property type="entry name" value="Hexapep_transf_CS"/>
</dbReference>
<evidence type="ECO:0000256" key="15">
    <source>
        <dbReference type="ARBA" id="ARBA00048247"/>
    </source>
</evidence>
<evidence type="ECO:0000313" key="21">
    <source>
        <dbReference type="EMBL" id="EKU46155.1"/>
    </source>
</evidence>
<feature type="binding site" evidence="18">
    <location>
        <position position="360"/>
    </location>
    <ligand>
        <name>UDP-N-acetyl-alpha-D-glucosamine</name>
        <dbReference type="ChEBI" id="CHEBI:57705"/>
    </ligand>
</feature>
<comment type="pathway">
    <text evidence="18">Nucleotide-sugar biosynthesis; UDP-N-acetyl-alpha-D-glucosamine biosynthesis; N-acetyl-alpha-D-glucosamine 1-phosphate from alpha-D-glucosamine 6-phosphate (route II): step 2/2.</text>
</comment>
<feature type="region of interest" description="Linker" evidence="18">
    <location>
        <begin position="258"/>
        <end position="278"/>
    </location>
</feature>
<evidence type="ECO:0000256" key="10">
    <source>
        <dbReference type="ARBA" id="ARBA00022960"/>
    </source>
</evidence>
<keyword evidence="7 18" id="KW-0479">Metal-binding</keyword>
<dbReference type="GO" id="GO:0003977">
    <property type="term" value="F:UDP-N-acetylglucosamine diphosphorylase activity"/>
    <property type="evidence" value="ECO:0007669"/>
    <property type="project" value="UniProtKB-UniRule"/>
</dbReference>
<feature type="binding site" evidence="18">
    <location>
        <position position="450"/>
    </location>
    <ligand>
        <name>acetyl-CoA</name>
        <dbReference type="ChEBI" id="CHEBI:57288"/>
    </ligand>
</feature>
<evidence type="ECO:0000256" key="12">
    <source>
        <dbReference type="ARBA" id="ARBA00023268"/>
    </source>
</evidence>
<dbReference type="AlphaFoldDB" id="K9AXA2"/>
<evidence type="ECO:0000256" key="2">
    <source>
        <dbReference type="ARBA" id="ARBA00007707"/>
    </source>
</evidence>
<evidence type="ECO:0000256" key="8">
    <source>
        <dbReference type="ARBA" id="ARBA00022737"/>
    </source>
</evidence>
<dbReference type="GO" id="GO:0016020">
    <property type="term" value="C:membrane"/>
    <property type="evidence" value="ECO:0007669"/>
    <property type="project" value="GOC"/>
</dbReference>
<dbReference type="PATRIC" id="fig|1229783.3.peg.1991"/>
<evidence type="ECO:0000259" key="19">
    <source>
        <dbReference type="Pfam" id="PF12804"/>
    </source>
</evidence>
<dbReference type="PROSITE" id="PS00101">
    <property type="entry name" value="HEXAPEP_TRANSFERASES"/>
    <property type="match status" value="1"/>
</dbReference>
<keyword evidence="4 18" id="KW-0963">Cytoplasm</keyword>
<dbReference type="EMBL" id="AMSQ01000020">
    <property type="protein sequence ID" value="EKU46155.1"/>
    <property type="molecule type" value="Genomic_DNA"/>
</dbReference>
<dbReference type="Gene3D" id="2.160.10.10">
    <property type="entry name" value="Hexapeptide repeat proteins"/>
    <property type="match status" value="1"/>
</dbReference>
<dbReference type="GO" id="GO:0006048">
    <property type="term" value="P:UDP-N-acetylglucosamine biosynthetic process"/>
    <property type="evidence" value="ECO:0007669"/>
    <property type="project" value="UniProtKB-UniPathway"/>
</dbReference>
<evidence type="ECO:0000256" key="7">
    <source>
        <dbReference type="ARBA" id="ARBA00022723"/>
    </source>
</evidence>
<keyword evidence="5 18" id="KW-0808">Transferase</keyword>
<evidence type="ECO:0000256" key="14">
    <source>
        <dbReference type="ARBA" id="ARBA00023316"/>
    </source>
</evidence>
<dbReference type="UniPathway" id="UPA00113">
    <property type="reaction ID" value="UER00532"/>
</dbReference>
<feature type="domain" description="Mannose-1-phosphate guanyltransferase C-terminal" evidence="20">
    <location>
        <begin position="292"/>
        <end position="373"/>
    </location>
</feature>
<dbReference type="InterPro" id="IPR025877">
    <property type="entry name" value="MobA-like_NTP_Trfase"/>
</dbReference>